<organism evidence="1 2">
    <name type="scientific">Colletotrichum musicola</name>
    <dbReference type="NCBI Taxonomy" id="2175873"/>
    <lineage>
        <taxon>Eukaryota</taxon>
        <taxon>Fungi</taxon>
        <taxon>Dikarya</taxon>
        <taxon>Ascomycota</taxon>
        <taxon>Pezizomycotina</taxon>
        <taxon>Sordariomycetes</taxon>
        <taxon>Hypocreomycetidae</taxon>
        <taxon>Glomerellales</taxon>
        <taxon>Glomerellaceae</taxon>
        <taxon>Colletotrichum</taxon>
        <taxon>Colletotrichum orchidearum species complex</taxon>
    </lineage>
</organism>
<accession>A0A8H6J3G2</accession>
<sequence>MKSAMQSVFMTTGAVAAGLSIAIISKYKDPGTIRKMVEAKDAKFPIVSYQPLRLFYQLSGALFILFRLPVWTIQALIPGSDSILPSPSEMGLQADANGAVHAWCG</sequence>
<dbReference type="OrthoDB" id="2152029at2759"/>
<protein>
    <submittedName>
        <fullName evidence="1">Alpha/beta hydrolase fold-3 domain-containing protein</fullName>
    </submittedName>
</protein>
<evidence type="ECO:0000313" key="2">
    <source>
        <dbReference type="Proteomes" id="UP000639643"/>
    </source>
</evidence>
<dbReference type="Proteomes" id="UP000639643">
    <property type="component" value="Unassembled WGS sequence"/>
</dbReference>
<comment type="caution">
    <text evidence="1">The sequence shown here is derived from an EMBL/GenBank/DDBJ whole genome shotgun (WGS) entry which is preliminary data.</text>
</comment>
<reference evidence="1" key="1">
    <citation type="journal article" date="2020" name="Phytopathology">
        <title>Genome Sequence Resources of Colletotrichum truncatum, C. plurivorum, C. musicola, and C. sojae: Four Species Pathogenic to Soybean (Glycine max).</title>
        <authorList>
            <person name="Rogerio F."/>
            <person name="Boufleur T.R."/>
            <person name="Ciampi-Guillardi M."/>
            <person name="Sukno S.A."/>
            <person name="Thon M.R."/>
            <person name="Massola Junior N.S."/>
            <person name="Baroncelli R."/>
        </authorList>
    </citation>
    <scope>NUCLEOTIDE SEQUENCE</scope>
    <source>
        <strain evidence="1">LFN0074</strain>
    </source>
</reference>
<keyword evidence="1" id="KW-0378">Hydrolase</keyword>
<keyword evidence="2" id="KW-1185">Reference proteome</keyword>
<evidence type="ECO:0000313" key="1">
    <source>
        <dbReference type="EMBL" id="KAF6805657.1"/>
    </source>
</evidence>
<dbReference type="AlphaFoldDB" id="A0A8H6J3G2"/>
<name>A0A8H6J3G2_9PEZI</name>
<gene>
    <name evidence="1" type="ORF">CMUS01_14570</name>
</gene>
<dbReference type="EMBL" id="WIGM01001068">
    <property type="protein sequence ID" value="KAF6805657.1"/>
    <property type="molecule type" value="Genomic_DNA"/>
</dbReference>
<dbReference type="GO" id="GO:0016787">
    <property type="term" value="F:hydrolase activity"/>
    <property type="evidence" value="ECO:0007669"/>
    <property type="project" value="UniProtKB-KW"/>
</dbReference>
<proteinExistence type="predicted"/>